<dbReference type="SUPFAM" id="SSF69304">
    <property type="entry name" value="Tricorn protease N-terminal domain"/>
    <property type="match status" value="1"/>
</dbReference>
<dbReference type="Proteomes" id="UP000606653">
    <property type="component" value="Unassembled WGS sequence"/>
</dbReference>
<sequence>MEEILHMQAETHDRRKREYGMTKGWKWAQRFALSAMTALLVAAGSAAAAPSTNAAASQKADVYYISDRNLYRVGTDGGASQLLRQNFDGEELKAAGSYMYYMYDENSTTLLRLSLTDSGAKPSNFGKGKRIIHFDTKGSTVYAMDDSGVLYAASTKAVKLTDGIKITEMADPNFPAFKIVENRIYFNALKDGRTTWVASKKIDGTGSVQWIAKGALDHSYYARTDSTRLYLMVNTGPQEQIYSKDCMVLYSLPKKGGTAKALNAKAPIDANAVYSGGWANGYYAFNKGIRLDSNGDYDYTQGQGYVISAATGKITKLHSTGIYEIANVGKSSLAFNDAAGNAYVVTLANGKVTKTKKLSINSVGYVRNLTNQGAVRSTMVFAENGAYLLNPASLTLKKMVGVEWDLCQYEDDVAGIFYVNAADGGRLYWMNEAGTKSVKLTNGKVSDIVLIAKK</sequence>
<protein>
    <recommendedName>
        <fullName evidence="4">DUF5050 domain-containing protein</fullName>
    </recommendedName>
</protein>
<evidence type="ECO:0000313" key="3">
    <source>
        <dbReference type="Proteomes" id="UP000606653"/>
    </source>
</evidence>
<evidence type="ECO:0000256" key="1">
    <source>
        <dbReference type="SAM" id="SignalP"/>
    </source>
</evidence>
<evidence type="ECO:0000313" key="2">
    <source>
        <dbReference type="EMBL" id="GGO05501.1"/>
    </source>
</evidence>
<organism evidence="2 3">
    <name type="scientific">Saccharibacillus kuerlensis</name>
    <dbReference type="NCBI Taxonomy" id="459527"/>
    <lineage>
        <taxon>Bacteria</taxon>
        <taxon>Bacillati</taxon>
        <taxon>Bacillota</taxon>
        <taxon>Bacilli</taxon>
        <taxon>Bacillales</taxon>
        <taxon>Paenibacillaceae</taxon>
        <taxon>Saccharibacillus</taxon>
    </lineage>
</organism>
<keyword evidence="3" id="KW-1185">Reference proteome</keyword>
<feature type="signal peptide" evidence="1">
    <location>
        <begin position="1"/>
        <end position="48"/>
    </location>
</feature>
<keyword evidence="1" id="KW-0732">Signal</keyword>
<comment type="caution">
    <text evidence="2">The sequence shown here is derived from an EMBL/GenBank/DDBJ whole genome shotgun (WGS) entry which is preliminary data.</text>
</comment>
<dbReference type="EMBL" id="BMLN01000010">
    <property type="protein sequence ID" value="GGO05501.1"/>
    <property type="molecule type" value="Genomic_DNA"/>
</dbReference>
<name>A0ABQ2L6X1_9BACL</name>
<evidence type="ECO:0008006" key="4">
    <source>
        <dbReference type="Google" id="ProtNLM"/>
    </source>
</evidence>
<proteinExistence type="predicted"/>
<gene>
    <name evidence="2" type="ORF">GCM10010969_31960</name>
</gene>
<accession>A0ABQ2L6X1</accession>
<reference evidence="3" key="1">
    <citation type="journal article" date="2019" name="Int. J. Syst. Evol. Microbiol.">
        <title>The Global Catalogue of Microorganisms (GCM) 10K type strain sequencing project: providing services to taxonomists for standard genome sequencing and annotation.</title>
        <authorList>
            <consortium name="The Broad Institute Genomics Platform"/>
            <consortium name="The Broad Institute Genome Sequencing Center for Infectious Disease"/>
            <person name="Wu L."/>
            <person name="Ma J."/>
        </authorList>
    </citation>
    <scope>NUCLEOTIDE SEQUENCE [LARGE SCALE GENOMIC DNA]</scope>
    <source>
        <strain evidence="3">CGMCC 1.6964</strain>
    </source>
</reference>
<feature type="chain" id="PRO_5046377134" description="DUF5050 domain-containing protein" evidence="1">
    <location>
        <begin position="49"/>
        <end position="454"/>
    </location>
</feature>